<organism evidence="1 2">
    <name type="scientific">Fodinibius roseus</name>
    <dbReference type="NCBI Taxonomy" id="1194090"/>
    <lineage>
        <taxon>Bacteria</taxon>
        <taxon>Pseudomonadati</taxon>
        <taxon>Balneolota</taxon>
        <taxon>Balneolia</taxon>
        <taxon>Balneolales</taxon>
        <taxon>Balneolaceae</taxon>
        <taxon>Fodinibius</taxon>
    </lineage>
</organism>
<dbReference type="EMBL" id="FQUS01000005">
    <property type="protein sequence ID" value="SHF02451.1"/>
    <property type="molecule type" value="Genomic_DNA"/>
</dbReference>
<name>A0A1M4Y9I7_9BACT</name>
<evidence type="ECO:0000313" key="2">
    <source>
        <dbReference type="Proteomes" id="UP000184041"/>
    </source>
</evidence>
<protein>
    <submittedName>
        <fullName evidence="1">Uncharacterized protein</fullName>
    </submittedName>
</protein>
<proteinExistence type="predicted"/>
<gene>
    <name evidence="1" type="ORF">SAMN05443144_1059</name>
</gene>
<dbReference type="AlphaFoldDB" id="A0A1M4Y9I7"/>
<reference evidence="1 2" key="1">
    <citation type="submission" date="2016-11" db="EMBL/GenBank/DDBJ databases">
        <authorList>
            <person name="Jaros S."/>
            <person name="Januszkiewicz K."/>
            <person name="Wedrychowicz H."/>
        </authorList>
    </citation>
    <scope>NUCLEOTIDE SEQUENCE [LARGE SCALE GENOMIC DNA]</scope>
    <source>
        <strain evidence="1 2">DSM 21986</strain>
    </source>
</reference>
<accession>A0A1M4Y9I7</accession>
<keyword evidence="2" id="KW-1185">Reference proteome</keyword>
<sequence>MCEHADSGQKTVLQSSHVICLKNNHCMNTGIRTVPFEITGVSHGLKEVKGLVKLNEEGFELEYTLQDSFVGVFKSDMKSTIIPYGNLEEIMFEKGWFSGKIILEGTSMNAFSGLPGTEPGSRTLKINRKHRDEAEKLVSHARMRLSEYRLDAMEGEGEF</sequence>
<evidence type="ECO:0000313" key="1">
    <source>
        <dbReference type="EMBL" id="SHF02451.1"/>
    </source>
</evidence>
<dbReference type="Proteomes" id="UP000184041">
    <property type="component" value="Unassembled WGS sequence"/>
</dbReference>